<keyword evidence="6" id="KW-1015">Disulfide bond</keyword>
<evidence type="ECO:0000256" key="1">
    <source>
        <dbReference type="ARBA" id="ARBA00005791"/>
    </source>
</evidence>
<dbReference type="Proteomes" id="UP000608850">
    <property type="component" value="Unassembled WGS sequence"/>
</dbReference>
<dbReference type="EMBL" id="BMOQ01000005">
    <property type="protein sequence ID" value="GGN19713.1"/>
    <property type="molecule type" value="Genomic_DNA"/>
</dbReference>
<evidence type="ECO:0000256" key="2">
    <source>
        <dbReference type="ARBA" id="ARBA00007787"/>
    </source>
</evidence>
<dbReference type="PANTHER" id="PTHR13887">
    <property type="entry name" value="GLUTATHIONE S-TRANSFERASE KAPPA"/>
    <property type="match status" value="1"/>
</dbReference>
<name>A0A830GDL0_9EURY</name>
<keyword evidence="4" id="KW-0813">Transport</keyword>
<comment type="caution">
    <text evidence="10">The sequence shown here is derived from an EMBL/GenBank/DDBJ whole genome shotgun (WGS) entry which is preliminary data.</text>
</comment>
<evidence type="ECO:0000259" key="9">
    <source>
        <dbReference type="Pfam" id="PF13462"/>
    </source>
</evidence>
<protein>
    <recommendedName>
        <fullName evidence="9">Thioredoxin-like fold domain-containing protein</fullName>
    </recommendedName>
</protein>
<proteinExistence type="inferred from homology"/>
<dbReference type="PANTHER" id="PTHR13887:SF14">
    <property type="entry name" value="DISULFIDE BOND FORMATION PROTEIN D"/>
    <property type="match status" value="1"/>
</dbReference>
<evidence type="ECO:0000313" key="11">
    <source>
        <dbReference type="Proteomes" id="UP000608850"/>
    </source>
</evidence>
<comment type="similarity">
    <text evidence="2">Belongs to the glutaredoxin family.</text>
</comment>
<dbReference type="SUPFAM" id="SSF52833">
    <property type="entry name" value="Thioredoxin-like"/>
    <property type="match status" value="1"/>
</dbReference>
<sequence>MRRTPVRRHMRTRRDVLATASALGAGLLAGCTSSGDGESTGSGGSTTTRDLLDVDVPDDPDVETVDSLPTPVRGDPDAAVTVQAFEDYACPHCATYSNEVVPRLVESYVDPGEVRYEHHDFPLPVNEEWSWAAANAARAVQDALDDAAFFEYAATLFAHQDAYVGAGATGYDYLGTVADDLGADATTVVRAAKGGAYDPVLEADRQAGRDMGVRGTPTVFVDGTATDDPGYDAISSAIDDARSA</sequence>
<dbReference type="PROSITE" id="PS51257">
    <property type="entry name" value="PROKAR_LIPOPROTEIN"/>
    <property type="match status" value="1"/>
</dbReference>
<reference evidence="10 11" key="1">
    <citation type="journal article" date="2019" name="Int. J. Syst. Evol. Microbiol.">
        <title>The Global Catalogue of Microorganisms (GCM) 10K type strain sequencing project: providing services to taxonomists for standard genome sequencing and annotation.</title>
        <authorList>
            <consortium name="The Broad Institute Genomics Platform"/>
            <consortium name="The Broad Institute Genome Sequencing Center for Infectious Disease"/>
            <person name="Wu L."/>
            <person name="Ma J."/>
        </authorList>
    </citation>
    <scope>NUCLEOTIDE SEQUENCE [LARGE SCALE GENOMIC DNA]</scope>
    <source>
        <strain evidence="10 11">JCM 16331</strain>
    </source>
</reference>
<keyword evidence="3" id="KW-0732">Signal</keyword>
<evidence type="ECO:0000256" key="8">
    <source>
        <dbReference type="SAM" id="MobiDB-lite"/>
    </source>
</evidence>
<feature type="domain" description="Thioredoxin-like fold" evidence="9">
    <location>
        <begin position="69"/>
        <end position="240"/>
    </location>
</feature>
<keyword evidence="5" id="KW-0560">Oxidoreductase</keyword>
<accession>A0A830GDL0</accession>
<dbReference type="InterPro" id="IPR012336">
    <property type="entry name" value="Thioredoxin-like_fold"/>
</dbReference>
<comment type="similarity">
    <text evidence="1">Belongs to the thioredoxin family. DsbA subfamily.</text>
</comment>
<dbReference type="Pfam" id="PF13462">
    <property type="entry name" value="Thioredoxin_4"/>
    <property type="match status" value="1"/>
</dbReference>
<evidence type="ECO:0000256" key="5">
    <source>
        <dbReference type="ARBA" id="ARBA00023002"/>
    </source>
</evidence>
<evidence type="ECO:0000313" key="10">
    <source>
        <dbReference type="EMBL" id="GGN19713.1"/>
    </source>
</evidence>
<evidence type="ECO:0000256" key="4">
    <source>
        <dbReference type="ARBA" id="ARBA00022982"/>
    </source>
</evidence>
<keyword evidence="4" id="KW-0249">Electron transport</keyword>
<evidence type="ECO:0000256" key="7">
    <source>
        <dbReference type="ARBA" id="ARBA00023284"/>
    </source>
</evidence>
<dbReference type="InterPro" id="IPR036249">
    <property type="entry name" value="Thioredoxin-like_sf"/>
</dbReference>
<evidence type="ECO:0000256" key="3">
    <source>
        <dbReference type="ARBA" id="ARBA00022729"/>
    </source>
</evidence>
<evidence type="ECO:0000256" key="6">
    <source>
        <dbReference type="ARBA" id="ARBA00023157"/>
    </source>
</evidence>
<dbReference type="AlphaFoldDB" id="A0A830GDL0"/>
<dbReference type="Gene3D" id="3.40.30.10">
    <property type="entry name" value="Glutaredoxin"/>
    <property type="match status" value="1"/>
</dbReference>
<keyword evidence="7" id="KW-0676">Redox-active center</keyword>
<feature type="region of interest" description="Disordered" evidence="8">
    <location>
        <begin position="33"/>
        <end position="58"/>
    </location>
</feature>
<organism evidence="10 11">
    <name type="scientific">Halarchaeum nitratireducens</name>
    <dbReference type="NCBI Taxonomy" id="489913"/>
    <lineage>
        <taxon>Archaea</taxon>
        <taxon>Methanobacteriati</taxon>
        <taxon>Methanobacteriota</taxon>
        <taxon>Stenosarchaea group</taxon>
        <taxon>Halobacteria</taxon>
        <taxon>Halobacteriales</taxon>
        <taxon>Halobacteriaceae</taxon>
    </lineage>
</organism>
<dbReference type="GO" id="GO:0016491">
    <property type="term" value="F:oxidoreductase activity"/>
    <property type="evidence" value="ECO:0007669"/>
    <property type="project" value="UniProtKB-KW"/>
</dbReference>
<keyword evidence="11" id="KW-1185">Reference proteome</keyword>
<gene>
    <name evidence="10" type="ORF">GCM10009021_21040</name>
</gene>